<dbReference type="Proteomes" id="UP000008467">
    <property type="component" value="Chromosome"/>
</dbReference>
<dbReference type="HOGENOM" id="CLU_094873_0_0_9"/>
<dbReference type="Pfam" id="PF03167">
    <property type="entry name" value="UDG"/>
    <property type="match status" value="1"/>
</dbReference>
<evidence type="ECO:0000313" key="2">
    <source>
        <dbReference type="EMBL" id="ADZ84754.1"/>
    </source>
</evidence>
<dbReference type="SUPFAM" id="SSF52141">
    <property type="entry name" value="Uracil-DNA glycosylase-like"/>
    <property type="match status" value="1"/>
</dbReference>
<evidence type="ECO:0000259" key="1">
    <source>
        <dbReference type="Pfam" id="PF03167"/>
    </source>
</evidence>
<dbReference type="STRING" id="642492.Clole_3058"/>
<reference evidence="2 3" key="1">
    <citation type="journal article" date="2011" name="J. Bacteriol.">
        <title>Complete genome sequence of the cellulose-degrading bacterium Cellulosilyticum lentocellum.</title>
        <authorList>
            <consortium name="US DOE Joint Genome Institute"/>
            <person name="Miller D.A."/>
            <person name="Suen G."/>
            <person name="Bruce D."/>
            <person name="Copeland A."/>
            <person name="Cheng J.F."/>
            <person name="Detter C."/>
            <person name="Goodwin L.A."/>
            <person name="Han C.S."/>
            <person name="Hauser L.J."/>
            <person name="Land M.L."/>
            <person name="Lapidus A."/>
            <person name="Lucas S."/>
            <person name="Meincke L."/>
            <person name="Pitluck S."/>
            <person name="Tapia R."/>
            <person name="Teshima H."/>
            <person name="Woyke T."/>
            <person name="Fox B.G."/>
            <person name="Angert E.R."/>
            <person name="Currie C.R."/>
        </authorList>
    </citation>
    <scope>NUCLEOTIDE SEQUENCE [LARGE SCALE GENOMIC DNA]</scope>
    <source>
        <strain evidence="3">ATCC 49066 / DSM 5427 / NCIMB 11756 / RHM5</strain>
    </source>
</reference>
<feature type="domain" description="Uracil-DNA glycosylase-like" evidence="1">
    <location>
        <begin position="51"/>
        <end position="238"/>
    </location>
</feature>
<dbReference type="InterPro" id="IPR036895">
    <property type="entry name" value="Uracil-DNA_glycosylase-like_sf"/>
</dbReference>
<name>F2JNH8_CELLD</name>
<accession>F2JNH8</accession>
<keyword evidence="3" id="KW-1185">Reference proteome</keyword>
<sequence length="246" mass="28019">MKHLPNIKDYYEIMNKLPLKASYTREELMIPELLVEAEKEIELYYCTHNEYMNPRAKVFIIGITPGFTQMSKSISTARACIEENKPLEEMVHLCKKEGRLAGVLRKNVGEMLEALDLPNGLGVESAKVLFDEREDLLHTTSMIPFAAFVKGKNYTGHSPQLLKSDFLMSYVEAHFYPQIEVMQEALIIPLGRCVEEVIKGLIAKGKVDGNKCLLGFPHPSGANVNRKKQFEEEKQQLLIKVKQFCK</sequence>
<proteinExistence type="predicted"/>
<dbReference type="AlphaFoldDB" id="F2JNH8"/>
<dbReference type="eggNOG" id="ENOG502ZCGB">
    <property type="taxonomic scope" value="Bacteria"/>
</dbReference>
<gene>
    <name evidence="2" type="ordered locus">Clole_3058</name>
</gene>
<dbReference type="KEGG" id="cle:Clole_3058"/>
<organism evidence="2 3">
    <name type="scientific">Cellulosilyticum lentocellum (strain ATCC 49066 / DSM 5427 / NCIMB 11756 / RHM5)</name>
    <name type="common">Clostridium lentocellum</name>
    <dbReference type="NCBI Taxonomy" id="642492"/>
    <lineage>
        <taxon>Bacteria</taxon>
        <taxon>Bacillati</taxon>
        <taxon>Bacillota</taxon>
        <taxon>Clostridia</taxon>
        <taxon>Lachnospirales</taxon>
        <taxon>Cellulosilyticaceae</taxon>
        <taxon>Cellulosilyticum</taxon>
    </lineage>
</organism>
<dbReference type="RefSeq" id="WP_013658033.1">
    <property type="nucleotide sequence ID" value="NC_015275.1"/>
</dbReference>
<dbReference type="InterPro" id="IPR005122">
    <property type="entry name" value="Uracil-DNA_glycosylase-like"/>
</dbReference>
<protein>
    <recommendedName>
        <fullName evidence="1">Uracil-DNA glycosylase-like domain-containing protein</fullName>
    </recommendedName>
</protein>
<evidence type="ECO:0000313" key="3">
    <source>
        <dbReference type="Proteomes" id="UP000008467"/>
    </source>
</evidence>
<dbReference type="EMBL" id="CP002582">
    <property type="protein sequence ID" value="ADZ84754.1"/>
    <property type="molecule type" value="Genomic_DNA"/>
</dbReference>